<keyword evidence="2" id="KW-1185">Reference proteome</keyword>
<gene>
    <name evidence="1" type="ORF">P7K49_026078</name>
</gene>
<reference evidence="1 2" key="1">
    <citation type="submission" date="2023-05" db="EMBL/GenBank/DDBJ databases">
        <title>B98-5 Cell Line De Novo Hybrid Assembly: An Optical Mapping Approach.</title>
        <authorList>
            <person name="Kananen K."/>
            <person name="Auerbach J.A."/>
            <person name="Kautto E."/>
            <person name="Blachly J.S."/>
        </authorList>
    </citation>
    <scope>NUCLEOTIDE SEQUENCE [LARGE SCALE GENOMIC DNA]</scope>
    <source>
        <strain evidence="1">B95-8</strain>
        <tissue evidence="1">Cell line</tissue>
    </source>
</reference>
<organism evidence="1 2">
    <name type="scientific">Saguinus oedipus</name>
    <name type="common">Cotton-top tamarin</name>
    <name type="synonym">Oedipomidas oedipus</name>
    <dbReference type="NCBI Taxonomy" id="9490"/>
    <lineage>
        <taxon>Eukaryota</taxon>
        <taxon>Metazoa</taxon>
        <taxon>Chordata</taxon>
        <taxon>Craniata</taxon>
        <taxon>Vertebrata</taxon>
        <taxon>Euteleostomi</taxon>
        <taxon>Mammalia</taxon>
        <taxon>Eutheria</taxon>
        <taxon>Euarchontoglires</taxon>
        <taxon>Primates</taxon>
        <taxon>Haplorrhini</taxon>
        <taxon>Platyrrhini</taxon>
        <taxon>Cebidae</taxon>
        <taxon>Callitrichinae</taxon>
        <taxon>Saguinus</taxon>
    </lineage>
</organism>
<evidence type="ECO:0000313" key="2">
    <source>
        <dbReference type="Proteomes" id="UP001266305"/>
    </source>
</evidence>
<accession>A0ABQ9UJU3</accession>
<evidence type="ECO:0000313" key="1">
    <source>
        <dbReference type="EMBL" id="KAK2097044.1"/>
    </source>
</evidence>
<comment type="caution">
    <text evidence="1">The sequence shown here is derived from an EMBL/GenBank/DDBJ whole genome shotgun (WGS) entry which is preliminary data.</text>
</comment>
<dbReference type="Proteomes" id="UP001266305">
    <property type="component" value="Unassembled WGS sequence"/>
</dbReference>
<sequence>MALGSKSGYSGVLTDDTRRVLGLGLLSPGKGGEAKPPVLKGVWFLRPVVWKARVRSALLGARRAGQK</sequence>
<dbReference type="EMBL" id="JASSZA010000012">
    <property type="protein sequence ID" value="KAK2097044.1"/>
    <property type="molecule type" value="Genomic_DNA"/>
</dbReference>
<protein>
    <submittedName>
        <fullName evidence="1">Uncharacterized protein</fullName>
    </submittedName>
</protein>
<name>A0ABQ9UJU3_SAGOE</name>
<proteinExistence type="predicted"/>